<dbReference type="CDD" id="cd00154">
    <property type="entry name" value="Rab"/>
    <property type="match status" value="1"/>
</dbReference>
<dbReference type="PANTHER" id="PTHR47978">
    <property type="match status" value="1"/>
</dbReference>
<name>A0A1Q2YAL2_9ASCO</name>
<dbReference type="NCBIfam" id="TIGR00231">
    <property type="entry name" value="small_GTP"/>
    <property type="match status" value="1"/>
</dbReference>
<dbReference type="PROSITE" id="PS51419">
    <property type="entry name" value="RAB"/>
    <property type="match status" value="1"/>
</dbReference>
<dbReference type="Gene3D" id="3.40.50.300">
    <property type="entry name" value="P-loop containing nucleotide triphosphate hydrolases"/>
    <property type="match status" value="1"/>
</dbReference>
<dbReference type="PROSITE" id="PS51420">
    <property type="entry name" value="RHO"/>
    <property type="match status" value="1"/>
</dbReference>
<evidence type="ECO:0000313" key="4">
    <source>
        <dbReference type="Proteomes" id="UP000186136"/>
    </source>
</evidence>
<comment type="caution">
    <text evidence="3">The sequence shown here is derived from an EMBL/GenBank/DDBJ whole genome shotgun (WGS) entry which is preliminary data.</text>
</comment>
<dbReference type="OrthoDB" id="63533at2759"/>
<dbReference type="Pfam" id="PF00071">
    <property type="entry name" value="Ras"/>
    <property type="match status" value="1"/>
</dbReference>
<dbReference type="SMART" id="SM00173">
    <property type="entry name" value="RAS"/>
    <property type="match status" value="1"/>
</dbReference>
<dbReference type="PRINTS" id="PR00449">
    <property type="entry name" value="RASTRNSFRMNG"/>
</dbReference>
<dbReference type="InterPro" id="IPR001806">
    <property type="entry name" value="Small_GTPase"/>
</dbReference>
<evidence type="ECO:0000256" key="1">
    <source>
        <dbReference type="ARBA" id="ARBA00022741"/>
    </source>
</evidence>
<dbReference type="GO" id="GO:0005525">
    <property type="term" value="F:GTP binding"/>
    <property type="evidence" value="ECO:0007669"/>
    <property type="project" value="InterPro"/>
</dbReference>
<dbReference type="SUPFAM" id="SSF52540">
    <property type="entry name" value="P-loop containing nucleoside triphosphate hydrolases"/>
    <property type="match status" value="1"/>
</dbReference>
<reference evidence="3 4" key="1">
    <citation type="submission" date="2016-08" db="EMBL/GenBank/DDBJ databases">
        <title>Whole genome shotgun sequence of Pichia membranifaciens KS47-1.</title>
        <authorList>
            <person name="Konishi M."/>
            <person name="Ishida M."/>
            <person name="Arakawa T."/>
            <person name="Kato Y."/>
            <person name="Horiuchi J."/>
        </authorList>
    </citation>
    <scope>NUCLEOTIDE SEQUENCE [LARGE SCALE GENOMIC DNA]</scope>
    <source>
        <strain evidence="3 4">KS47-1</strain>
    </source>
</reference>
<keyword evidence="4" id="KW-1185">Reference proteome</keyword>
<evidence type="ECO:0000313" key="3">
    <source>
        <dbReference type="EMBL" id="GAV26577.1"/>
    </source>
</evidence>
<keyword evidence="2" id="KW-0732">Signal</keyword>
<dbReference type="GO" id="GO:0003924">
    <property type="term" value="F:GTPase activity"/>
    <property type="evidence" value="ECO:0007669"/>
    <property type="project" value="InterPro"/>
</dbReference>
<feature type="chain" id="PRO_5012185188" description="GTP-binding protein" evidence="2">
    <location>
        <begin position="23"/>
        <end position="267"/>
    </location>
</feature>
<dbReference type="AlphaFoldDB" id="A0A1Q2YAL2"/>
<accession>A0A1Q2YAL2</accession>
<dbReference type="SMART" id="SM00174">
    <property type="entry name" value="RHO"/>
    <property type="match status" value="1"/>
</dbReference>
<dbReference type="SMART" id="SM00175">
    <property type="entry name" value="RAB"/>
    <property type="match status" value="1"/>
</dbReference>
<protein>
    <recommendedName>
        <fullName evidence="5">GTP-binding protein</fullName>
    </recommendedName>
</protein>
<dbReference type="Proteomes" id="UP000186136">
    <property type="component" value="Unassembled WGS sequence"/>
</dbReference>
<feature type="signal peptide" evidence="2">
    <location>
        <begin position="1"/>
        <end position="22"/>
    </location>
</feature>
<sequence>MWNSISLTPVHLFSLLIHGFDADKPASPRMESATRPSRRQPALLTTKPKRTVDYKIVLLGESSVGKSSILERLQNNTFDDNKSSTIGAAFISKKVVRDTDLINLQIWDTAGQERFHNLTPLYYRNSNAALLVFDLTSLESFKKAEYWINELETYIGEVEEESNSNEERGRDTMKIILVGNKVDLLTGGVCRFEDQIIEFMNVHKRVVKYFQTSAKENMQIMDLFEYITNSIDESLFHDIDEEDKSKKGIIDLNFSSAPTNTASSCSC</sequence>
<dbReference type="PROSITE" id="PS51421">
    <property type="entry name" value="RAS"/>
    <property type="match status" value="1"/>
</dbReference>
<dbReference type="FunFam" id="3.40.50.300:FF:000808">
    <property type="entry name" value="Small GTP-binding protein, putative"/>
    <property type="match status" value="1"/>
</dbReference>
<organism evidence="3 4">
    <name type="scientific">Pichia membranifaciens</name>
    <dbReference type="NCBI Taxonomy" id="4926"/>
    <lineage>
        <taxon>Eukaryota</taxon>
        <taxon>Fungi</taxon>
        <taxon>Dikarya</taxon>
        <taxon>Ascomycota</taxon>
        <taxon>Saccharomycotina</taxon>
        <taxon>Pichiomycetes</taxon>
        <taxon>Pichiales</taxon>
        <taxon>Pichiaceae</taxon>
        <taxon>Pichia</taxon>
    </lineage>
</organism>
<dbReference type="EMBL" id="BDGI01000001">
    <property type="protein sequence ID" value="GAV26577.1"/>
    <property type="molecule type" value="Genomic_DNA"/>
</dbReference>
<proteinExistence type="predicted"/>
<keyword evidence="1" id="KW-0547">Nucleotide-binding</keyword>
<dbReference type="InterPro" id="IPR005225">
    <property type="entry name" value="Small_GTP-bd"/>
</dbReference>
<evidence type="ECO:0000256" key="2">
    <source>
        <dbReference type="SAM" id="SignalP"/>
    </source>
</evidence>
<evidence type="ECO:0008006" key="5">
    <source>
        <dbReference type="Google" id="ProtNLM"/>
    </source>
</evidence>
<dbReference type="InterPro" id="IPR027417">
    <property type="entry name" value="P-loop_NTPase"/>
</dbReference>
<gene>
    <name evidence="3" type="ORF">PMKS-000031</name>
</gene>